<keyword evidence="3" id="KW-0804">Transcription</keyword>
<evidence type="ECO:0000256" key="4">
    <source>
        <dbReference type="PROSITE-ProRule" id="PRU00335"/>
    </source>
</evidence>
<gene>
    <name evidence="6" type="ORF">M8A51_24195</name>
</gene>
<dbReference type="PANTHER" id="PTHR30055">
    <property type="entry name" value="HTH-TYPE TRANSCRIPTIONAL REGULATOR RUTR"/>
    <property type="match status" value="1"/>
</dbReference>
<dbReference type="PANTHER" id="PTHR30055:SF234">
    <property type="entry name" value="HTH-TYPE TRANSCRIPTIONAL REGULATOR BETI"/>
    <property type="match status" value="1"/>
</dbReference>
<dbReference type="InterPro" id="IPR009057">
    <property type="entry name" value="Homeodomain-like_sf"/>
</dbReference>
<dbReference type="EMBL" id="JAMKFE010000021">
    <property type="protein sequence ID" value="MCM5682645.1"/>
    <property type="molecule type" value="Genomic_DNA"/>
</dbReference>
<comment type="caution">
    <text evidence="6">The sequence shown here is derived from an EMBL/GenBank/DDBJ whole genome shotgun (WGS) entry which is preliminary data.</text>
</comment>
<protein>
    <submittedName>
        <fullName evidence="6">TetR/AcrR family transcriptional regulator</fullName>
    </submittedName>
</protein>
<keyword evidence="1" id="KW-0805">Transcription regulation</keyword>
<dbReference type="InterPro" id="IPR001647">
    <property type="entry name" value="HTH_TetR"/>
</dbReference>
<dbReference type="SUPFAM" id="SSF46689">
    <property type="entry name" value="Homeodomain-like"/>
    <property type="match status" value="1"/>
</dbReference>
<organism evidence="6 7">
    <name type="scientific">Caldimonas mangrovi</name>
    <dbReference type="NCBI Taxonomy" id="2944811"/>
    <lineage>
        <taxon>Bacteria</taxon>
        <taxon>Pseudomonadati</taxon>
        <taxon>Pseudomonadota</taxon>
        <taxon>Betaproteobacteria</taxon>
        <taxon>Burkholderiales</taxon>
        <taxon>Sphaerotilaceae</taxon>
        <taxon>Caldimonas</taxon>
    </lineage>
</organism>
<evidence type="ECO:0000256" key="2">
    <source>
        <dbReference type="ARBA" id="ARBA00023125"/>
    </source>
</evidence>
<feature type="DNA-binding region" description="H-T-H motif" evidence="4">
    <location>
        <begin position="32"/>
        <end position="51"/>
    </location>
</feature>
<dbReference type="PRINTS" id="PR00455">
    <property type="entry name" value="HTHTETR"/>
</dbReference>
<dbReference type="Gene3D" id="1.10.357.10">
    <property type="entry name" value="Tetracycline Repressor, domain 2"/>
    <property type="match status" value="1"/>
</dbReference>
<dbReference type="PROSITE" id="PS50977">
    <property type="entry name" value="HTH_TETR_2"/>
    <property type="match status" value="1"/>
</dbReference>
<evidence type="ECO:0000313" key="7">
    <source>
        <dbReference type="Proteomes" id="UP001165541"/>
    </source>
</evidence>
<sequence length="207" mass="21946">MASHAERSAATRARLIGVARALFAQHGYAATGTEAILDGAGVKRGAMYHHFADKAALFEAVCIALSEEAVPTIDAAIEGVNDPFEVLVRGSTAWVQFTTQAAVRRILIVDAPTVLGWERWEALDRQLSAQALREAVDAALAAGAIEFAGSADMLTTVINGALNAVALRVGAPGAQVAPAEWRTAVQALFEALRPRRPSRRPARLSPR</sequence>
<reference evidence="6" key="1">
    <citation type="submission" date="2022-05" db="EMBL/GenBank/DDBJ databases">
        <title>Schlegelella sp. nov., isolated from mangrove soil.</title>
        <authorList>
            <person name="Liu Y."/>
            <person name="Ge X."/>
            <person name="Liu W."/>
        </authorList>
    </citation>
    <scope>NUCLEOTIDE SEQUENCE</scope>
    <source>
        <strain evidence="6">S2-27</strain>
    </source>
</reference>
<feature type="domain" description="HTH tetR-type" evidence="5">
    <location>
        <begin position="9"/>
        <end position="69"/>
    </location>
</feature>
<evidence type="ECO:0000313" key="6">
    <source>
        <dbReference type="EMBL" id="MCM5682645.1"/>
    </source>
</evidence>
<evidence type="ECO:0000256" key="1">
    <source>
        <dbReference type="ARBA" id="ARBA00023015"/>
    </source>
</evidence>
<keyword evidence="7" id="KW-1185">Reference proteome</keyword>
<dbReference type="RefSeq" id="WP_251781190.1">
    <property type="nucleotide sequence ID" value="NZ_JAMKFE010000021.1"/>
</dbReference>
<proteinExistence type="predicted"/>
<dbReference type="InterPro" id="IPR050109">
    <property type="entry name" value="HTH-type_TetR-like_transc_reg"/>
</dbReference>
<accession>A0ABT0YV67</accession>
<dbReference type="Pfam" id="PF00440">
    <property type="entry name" value="TetR_N"/>
    <property type="match status" value="1"/>
</dbReference>
<keyword evidence="2 4" id="KW-0238">DNA-binding</keyword>
<dbReference type="Proteomes" id="UP001165541">
    <property type="component" value="Unassembled WGS sequence"/>
</dbReference>
<evidence type="ECO:0000259" key="5">
    <source>
        <dbReference type="PROSITE" id="PS50977"/>
    </source>
</evidence>
<name>A0ABT0YV67_9BURK</name>
<dbReference type="InterPro" id="IPR049484">
    <property type="entry name" value="Rv0078-like_C"/>
</dbReference>
<evidence type="ECO:0000256" key="3">
    <source>
        <dbReference type="ARBA" id="ARBA00023163"/>
    </source>
</evidence>
<dbReference type="Pfam" id="PF21351">
    <property type="entry name" value="TetR_C_41"/>
    <property type="match status" value="1"/>
</dbReference>